<organism evidence="8 9">
    <name type="scientific">Dictyobacter aurantiacus</name>
    <dbReference type="NCBI Taxonomy" id="1936993"/>
    <lineage>
        <taxon>Bacteria</taxon>
        <taxon>Bacillati</taxon>
        <taxon>Chloroflexota</taxon>
        <taxon>Ktedonobacteria</taxon>
        <taxon>Ktedonobacterales</taxon>
        <taxon>Dictyobacteraceae</taxon>
        <taxon>Dictyobacter</taxon>
    </lineage>
</organism>
<dbReference type="RefSeq" id="WP_160146327.1">
    <property type="nucleotide sequence ID" value="NZ_BIFQ01000002.1"/>
</dbReference>
<dbReference type="InterPro" id="IPR038063">
    <property type="entry name" value="Transpep_catalytic_dom"/>
</dbReference>
<reference evidence="9" key="1">
    <citation type="submission" date="2018-12" db="EMBL/GenBank/DDBJ databases">
        <title>Tengunoibacter tsumagoiensis gen. nov., sp. nov., Dictyobacter kobayashii sp. nov., D. alpinus sp. nov., and D. joshuensis sp. nov. and description of Dictyobacteraceae fam. nov. within the order Ktedonobacterales isolated from Tengu-no-mugimeshi.</title>
        <authorList>
            <person name="Wang C.M."/>
            <person name="Zheng Y."/>
            <person name="Sakai Y."/>
            <person name="Toyoda A."/>
            <person name="Minakuchi Y."/>
            <person name="Abe K."/>
            <person name="Yokota A."/>
            <person name="Yabe S."/>
        </authorList>
    </citation>
    <scope>NUCLEOTIDE SEQUENCE [LARGE SCALE GENOMIC DNA]</scope>
    <source>
        <strain evidence="9">S-27</strain>
    </source>
</reference>
<keyword evidence="4 6" id="KW-0573">Peptidoglycan synthesis</keyword>
<keyword evidence="3 6" id="KW-0133">Cell shape</keyword>
<evidence type="ECO:0000259" key="7">
    <source>
        <dbReference type="PROSITE" id="PS52029"/>
    </source>
</evidence>
<dbReference type="AlphaFoldDB" id="A0A401ZS20"/>
<dbReference type="PANTHER" id="PTHR30582">
    <property type="entry name" value="L,D-TRANSPEPTIDASE"/>
    <property type="match status" value="1"/>
</dbReference>
<evidence type="ECO:0000256" key="3">
    <source>
        <dbReference type="ARBA" id="ARBA00022960"/>
    </source>
</evidence>
<dbReference type="GO" id="GO:0018104">
    <property type="term" value="P:peptidoglycan-protein cross-linking"/>
    <property type="evidence" value="ECO:0007669"/>
    <property type="project" value="TreeGrafter"/>
</dbReference>
<dbReference type="OrthoDB" id="139735at2"/>
<dbReference type="Pfam" id="PF03734">
    <property type="entry name" value="YkuD"/>
    <property type="match status" value="1"/>
</dbReference>
<keyword evidence="5 6" id="KW-0961">Cell wall biogenesis/degradation</keyword>
<dbReference type="EMBL" id="BIFQ01000002">
    <property type="protein sequence ID" value="GCE09643.1"/>
    <property type="molecule type" value="Genomic_DNA"/>
</dbReference>
<comment type="pathway">
    <text evidence="1 6">Cell wall biogenesis; peptidoglycan biosynthesis.</text>
</comment>
<dbReference type="GO" id="GO:0005576">
    <property type="term" value="C:extracellular region"/>
    <property type="evidence" value="ECO:0007669"/>
    <property type="project" value="TreeGrafter"/>
</dbReference>
<evidence type="ECO:0000313" key="9">
    <source>
        <dbReference type="Proteomes" id="UP000287224"/>
    </source>
</evidence>
<dbReference type="UniPathway" id="UPA00219"/>
<dbReference type="PANTHER" id="PTHR30582:SF2">
    <property type="entry name" value="L,D-TRANSPEPTIDASE YCIB-RELATED"/>
    <property type="match status" value="1"/>
</dbReference>
<evidence type="ECO:0000313" key="8">
    <source>
        <dbReference type="EMBL" id="GCE09643.1"/>
    </source>
</evidence>
<accession>A0A401ZS20</accession>
<dbReference type="GO" id="GO:0071555">
    <property type="term" value="P:cell wall organization"/>
    <property type="evidence" value="ECO:0007669"/>
    <property type="project" value="UniProtKB-UniRule"/>
</dbReference>
<comment type="caution">
    <text evidence="8">The sequence shown here is derived from an EMBL/GenBank/DDBJ whole genome shotgun (WGS) entry which is preliminary data.</text>
</comment>
<protein>
    <recommendedName>
        <fullName evidence="7">L,D-TPase catalytic domain-containing protein</fullName>
    </recommendedName>
</protein>
<proteinExistence type="predicted"/>
<dbReference type="Gene3D" id="2.40.440.10">
    <property type="entry name" value="L,D-transpeptidase catalytic domain-like"/>
    <property type="match status" value="1"/>
</dbReference>
<name>A0A401ZS20_9CHLR</name>
<evidence type="ECO:0000256" key="4">
    <source>
        <dbReference type="ARBA" id="ARBA00022984"/>
    </source>
</evidence>
<dbReference type="GO" id="GO:0008360">
    <property type="term" value="P:regulation of cell shape"/>
    <property type="evidence" value="ECO:0007669"/>
    <property type="project" value="UniProtKB-UniRule"/>
</dbReference>
<gene>
    <name evidence="8" type="ORF">KDAU_69720</name>
</gene>
<evidence type="ECO:0000256" key="6">
    <source>
        <dbReference type="PROSITE-ProRule" id="PRU01373"/>
    </source>
</evidence>
<keyword evidence="2" id="KW-0808">Transferase</keyword>
<dbReference type="SUPFAM" id="SSF141523">
    <property type="entry name" value="L,D-transpeptidase catalytic domain-like"/>
    <property type="match status" value="1"/>
</dbReference>
<sequence>MVDYHTSRQRSYKVLSLMSVTILLLMMLSACGNPQVQNSASTDKAALDKAIAHAQSVGVPDTLLRPILNQEHKISSTNEPVTLFSNQPATDYYSNLAKNYQLLTVQVRGLEYQATQQSGHQASIDLKAFSSILSQRQTQGFVEAQNFTNTLTQVQNEMNQAQEPKQYIQVSQKSQQATEALKLLGTANDQLGSFQTLIKTLKSSNLDTTALDQQEADDVKQFRQATTPDDFRKIIKDLNAQSQTANTISTQAVPYVGQFKLGQFQASIDKVKSYGGNADQYQKQYDSDKALLDSGNFVKFTTDLNQHMADIRVPLLQLQATYDVNQLMTDAKNWGHAHQYHDSFNGQTYDTAYDYWNGTVYDLNSELTTAQTADDFQAIIDSAKDQRTLFEGMKTDAVDSTPYNVPHQSDLKLMQEFNATKGKVIVTSLNNGALRVYQDGKLIHSMLVVSGMPDKPSPPGVTTVTNRQSPAVFKAFDQNKNSPFYYPDTPIHYAMMYHTGEYYYHDSWWRADDDYGPGKQFPHYAPAAFNDGTHGCINMSLDEAAWLWKFTTPTDPNGTDTVTSIVY</sequence>
<evidence type="ECO:0000256" key="5">
    <source>
        <dbReference type="ARBA" id="ARBA00023316"/>
    </source>
</evidence>
<feature type="domain" description="L,D-TPase catalytic" evidence="7">
    <location>
        <begin position="423"/>
        <end position="564"/>
    </location>
</feature>
<keyword evidence="9" id="KW-1185">Reference proteome</keyword>
<dbReference type="Proteomes" id="UP000287224">
    <property type="component" value="Unassembled WGS sequence"/>
</dbReference>
<feature type="active site" description="Proton donor/acceptor" evidence="6">
    <location>
        <position position="505"/>
    </location>
</feature>
<dbReference type="InterPro" id="IPR050979">
    <property type="entry name" value="LD-transpeptidase"/>
</dbReference>
<dbReference type="InterPro" id="IPR005490">
    <property type="entry name" value="LD_TPept_cat_dom"/>
</dbReference>
<dbReference type="GO" id="GO:0071972">
    <property type="term" value="F:peptidoglycan L,D-transpeptidase activity"/>
    <property type="evidence" value="ECO:0007669"/>
    <property type="project" value="TreeGrafter"/>
</dbReference>
<evidence type="ECO:0000256" key="2">
    <source>
        <dbReference type="ARBA" id="ARBA00022679"/>
    </source>
</evidence>
<feature type="active site" description="Nucleophile" evidence="6">
    <location>
        <position position="536"/>
    </location>
</feature>
<dbReference type="CDD" id="cd16913">
    <property type="entry name" value="YkuD_like"/>
    <property type="match status" value="1"/>
</dbReference>
<evidence type="ECO:0000256" key="1">
    <source>
        <dbReference type="ARBA" id="ARBA00004752"/>
    </source>
</evidence>
<dbReference type="GO" id="GO:0016740">
    <property type="term" value="F:transferase activity"/>
    <property type="evidence" value="ECO:0007669"/>
    <property type="project" value="UniProtKB-KW"/>
</dbReference>
<dbReference type="PROSITE" id="PS52029">
    <property type="entry name" value="LD_TPASE"/>
    <property type="match status" value="1"/>
</dbReference>